<feature type="domain" description="Peptidase M20 dimerisation" evidence="4">
    <location>
        <begin position="188"/>
        <end position="275"/>
    </location>
</feature>
<dbReference type="FunFam" id="3.30.70.360:FF:000004">
    <property type="entry name" value="Peptidase M20 domain-containing protein 2"/>
    <property type="match status" value="1"/>
</dbReference>
<comment type="caution">
    <text evidence="5">The sequence shown here is derived from an EMBL/GenBank/DDBJ whole genome shotgun (WGS) entry which is preliminary data.</text>
</comment>
<evidence type="ECO:0000313" key="6">
    <source>
        <dbReference type="Proteomes" id="UP000777482"/>
    </source>
</evidence>
<dbReference type="Gene3D" id="3.40.630.10">
    <property type="entry name" value="Zn peptidases"/>
    <property type="match status" value="1"/>
</dbReference>
<dbReference type="PANTHER" id="PTHR30575">
    <property type="entry name" value="PEPTIDASE M20"/>
    <property type="match status" value="1"/>
</dbReference>
<dbReference type="OrthoDB" id="6119954at2759"/>
<dbReference type="AlphaFoldDB" id="A0A9P6VT53"/>
<dbReference type="PANTHER" id="PTHR30575:SF0">
    <property type="entry name" value="XAA-ARG DIPEPTIDASE"/>
    <property type="match status" value="1"/>
</dbReference>
<comment type="similarity">
    <text evidence="1 2">Belongs to the peptidase M20A family.</text>
</comment>
<dbReference type="InterPro" id="IPR036264">
    <property type="entry name" value="Bact_exopeptidase_dim_dom"/>
</dbReference>
<keyword evidence="6" id="KW-1185">Reference proteome</keyword>
<proteinExistence type="inferred from homology"/>
<dbReference type="InterPro" id="IPR017144">
    <property type="entry name" value="Xaa-Arg_dipeptidase"/>
</dbReference>
<dbReference type="SUPFAM" id="SSF53187">
    <property type="entry name" value="Zn-dependent exopeptidases"/>
    <property type="match status" value="1"/>
</dbReference>
<dbReference type="InterPro" id="IPR011650">
    <property type="entry name" value="Peptidase_M20_dimer"/>
</dbReference>
<name>A0A9P6VT53_RHOMI</name>
<evidence type="ECO:0000256" key="3">
    <source>
        <dbReference type="SAM" id="MobiDB-lite"/>
    </source>
</evidence>
<reference evidence="5 6" key="1">
    <citation type="submission" date="2020-11" db="EMBL/GenBank/DDBJ databases">
        <title>Kefir isolates.</title>
        <authorList>
            <person name="Marcisauskas S."/>
            <person name="Kim Y."/>
            <person name="Blasche S."/>
        </authorList>
    </citation>
    <scope>NUCLEOTIDE SEQUENCE [LARGE SCALE GENOMIC DNA]</scope>
    <source>
        <strain evidence="5 6">KR</strain>
    </source>
</reference>
<evidence type="ECO:0000256" key="1">
    <source>
        <dbReference type="ARBA" id="ARBA00006247"/>
    </source>
</evidence>
<dbReference type="SUPFAM" id="SSF55031">
    <property type="entry name" value="Bacterial exopeptidase dimerisation domain"/>
    <property type="match status" value="1"/>
</dbReference>
<gene>
    <name evidence="5" type="ORF">C6P46_001965</name>
</gene>
<protein>
    <recommendedName>
        <fullName evidence="2">Peptidase M20 domain-containing protein 2</fullName>
    </recommendedName>
</protein>
<dbReference type="Pfam" id="PF07687">
    <property type="entry name" value="M20_dimer"/>
    <property type="match status" value="1"/>
</dbReference>
<dbReference type="CDD" id="cd05672">
    <property type="entry name" value="M20_ACY1L2-like"/>
    <property type="match status" value="1"/>
</dbReference>
<sequence>MPHNDSDLSKFDDAVKKHIRDVEDDLRELSHSIHSNPELGWNEHHAHKVLTDYMEKQDGFKITRHAYDLPTAWSAVFISSAAKDDDAPTIGFNSEMDALKGMGHACGHNLIAIAGCASAIATARTLEQFKLPGRIILLGTPAEEGGGGKAVLLDRGAYKEMAACLMLHPGEGRGGKHGAGIMTSNCISGVSATFHGVPSHAGATPERAINALDAAFVAYSAISALRQQTPQGTKIHGIITGSEEWSPNVIPSKAQMVYGIRSQSAFKLADLIPKVLRCFEGAATATGCKLDLEHDHLYLEVVQSDPLARTFAEAAKRCWDSQDESYEIDPHMVTGASTDFGNVSYACPALHPMFNLPEAGPDDHPHSASYAKTATLASSHEATMRASTALALTALQVLTSDKYRNDLHEAWQKDMKAIDAEHAMDRLKSTLPEKGVPIPSEKKEEQEANGNGHSCGCSR</sequence>
<evidence type="ECO:0000259" key="4">
    <source>
        <dbReference type="Pfam" id="PF07687"/>
    </source>
</evidence>
<evidence type="ECO:0000256" key="2">
    <source>
        <dbReference type="PIRNR" id="PIRNR037226"/>
    </source>
</evidence>
<dbReference type="InterPro" id="IPR017439">
    <property type="entry name" value="Amidohydrolase"/>
</dbReference>
<dbReference type="InterPro" id="IPR002933">
    <property type="entry name" value="Peptidase_M20"/>
</dbReference>
<dbReference type="Gene3D" id="3.30.70.360">
    <property type="match status" value="1"/>
</dbReference>
<dbReference type="NCBIfam" id="TIGR01891">
    <property type="entry name" value="amidohydrolases"/>
    <property type="match status" value="1"/>
</dbReference>
<dbReference type="Proteomes" id="UP000777482">
    <property type="component" value="Unassembled WGS sequence"/>
</dbReference>
<dbReference type="InterPro" id="IPR052030">
    <property type="entry name" value="Peptidase_M20/M20A_hydrolases"/>
</dbReference>
<feature type="region of interest" description="Disordered" evidence="3">
    <location>
        <begin position="427"/>
        <end position="459"/>
    </location>
</feature>
<dbReference type="Pfam" id="PF01546">
    <property type="entry name" value="Peptidase_M20"/>
    <property type="match status" value="1"/>
</dbReference>
<dbReference type="GO" id="GO:0016805">
    <property type="term" value="F:dipeptidase activity"/>
    <property type="evidence" value="ECO:0007669"/>
    <property type="project" value="InterPro"/>
</dbReference>
<organism evidence="5 6">
    <name type="scientific">Rhodotorula mucilaginosa</name>
    <name type="common">Yeast</name>
    <name type="synonym">Rhodotorula rubra</name>
    <dbReference type="NCBI Taxonomy" id="5537"/>
    <lineage>
        <taxon>Eukaryota</taxon>
        <taxon>Fungi</taxon>
        <taxon>Dikarya</taxon>
        <taxon>Basidiomycota</taxon>
        <taxon>Pucciniomycotina</taxon>
        <taxon>Microbotryomycetes</taxon>
        <taxon>Sporidiobolales</taxon>
        <taxon>Sporidiobolaceae</taxon>
        <taxon>Rhodotorula</taxon>
    </lineage>
</organism>
<accession>A0A9P6VT53</accession>
<dbReference type="PIRSF" id="PIRSF037226">
    <property type="entry name" value="Amidohydrolase_ACY1L2_prd"/>
    <property type="match status" value="1"/>
</dbReference>
<dbReference type="EMBL" id="PUHQ01000161">
    <property type="protein sequence ID" value="KAG0654112.1"/>
    <property type="molecule type" value="Genomic_DNA"/>
</dbReference>
<evidence type="ECO:0000313" key="5">
    <source>
        <dbReference type="EMBL" id="KAG0654112.1"/>
    </source>
</evidence>